<dbReference type="Proteomes" id="UP000199503">
    <property type="component" value="Unassembled WGS sequence"/>
</dbReference>
<proteinExistence type="predicted"/>
<protein>
    <submittedName>
        <fullName evidence="1">Uncharacterized protein</fullName>
    </submittedName>
</protein>
<evidence type="ECO:0000313" key="1">
    <source>
        <dbReference type="EMBL" id="SER71496.1"/>
    </source>
</evidence>
<keyword evidence="2" id="KW-1185">Reference proteome</keyword>
<dbReference type="AlphaFoldDB" id="A0A1H9RFG2"/>
<name>A0A1H9RFG2_9PSEU</name>
<evidence type="ECO:0000313" key="2">
    <source>
        <dbReference type="Proteomes" id="UP000199503"/>
    </source>
</evidence>
<reference evidence="2" key="1">
    <citation type="submission" date="2016-10" db="EMBL/GenBank/DDBJ databases">
        <authorList>
            <person name="Varghese N."/>
            <person name="Submissions S."/>
        </authorList>
    </citation>
    <scope>NUCLEOTIDE SEQUENCE [LARGE SCALE GENOMIC DNA]</scope>
    <source>
        <strain evidence="2">DSM 44437</strain>
    </source>
</reference>
<accession>A0A1H9RFG2</accession>
<dbReference type="EMBL" id="FOFV01000011">
    <property type="protein sequence ID" value="SER71496.1"/>
    <property type="molecule type" value="Genomic_DNA"/>
</dbReference>
<sequence>MTTPVLEADHRRYADVRDRALAAALAEEDAAEELGLSALERVSCRLHRRWLHHCVHSADHVIKVTGHRWCRDCFSPASVGVDELTGDVLVRCESCRRTPDTAATRQIVRACRASLAASRGFFPGNGFEPVQAAHRRGDRRRARA</sequence>
<gene>
    <name evidence="1" type="ORF">SAMN04488000_11186</name>
</gene>
<dbReference type="RefSeq" id="WP_177229917.1">
    <property type="nucleotide sequence ID" value="NZ_FOFV01000011.1"/>
</dbReference>
<organism evidence="1 2">
    <name type="scientific">Lentzea albida</name>
    <dbReference type="NCBI Taxonomy" id="65499"/>
    <lineage>
        <taxon>Bacteria</taxon>
        <taxon>Bacillati</taxon>
        <taxon>Actinomycetota</taxon>
        <taxon>Actinomycetes</taxon>
        <taxon>Pseudonocardiales</taxon>
        <taxon>Pseudonocardiaceae</taxon>
        <taxon>Lentzea</taxon>
    </lineage>
</organism>
<dbReference type="STRING" id="65499.SAMN04488000_11186"/>